<evidence type="ECO:0000313" key="1">
    <source>
        <dbReference type="EMBL" id="CDM95294.1"/>
    </source>
</evidence>
<gene>
    <name evidence="1" type="ORF">ARTHRO_30562</name>
</gene>
<organism evidence="1 2">
    <name type="scientific">Limnospira indica PCC 8005</name>
    <dbReference type="NCBI Taxonomy" id="376219"/>
    <lineage>
        <taxon>Bacteria</taxon>
        <taxon>Bacillati</taxon>
        <taxon>Cyanobacteriota</taxon>
        <taxon>Cyanophyceae</taxon>
        <taxon>Oscillatoriophycideae</taxon>
        <taxon>Oscillatoriales</taxon>
        <taxon>Sirenicapillariaceae</taxon>
        <taxon>Limnospira</taxon>
    </lineage>
</organism>
<dbReference type="EMBL" id="FO818640">
    <property type="protein sequence ID" value="CDM95294.1"/>
    <property type="molecule type" value="Genomic_DNA"/>
</dbReference>
<protein>
    <submittedName>
        <fullName evidence="1">Uncharacterized protein</fullName>
    </submittedName>
</protein>
<evidence type="ECO:0000313" key="2">
    <source>
        <dbReference type="Proteomes" id="UP000032946"/>
    </source>
</evidence>
<name>A0A9P1KFS6_9CYAN</name>
<accession>A0A9P1KFS6</accession>
<reference evidence="1 2" key="1">
    <citation type="submission" date="2014-02" db="EMBL/GenBank/DDBJ databases">
        <authorList>
            <person name="Genoscope - CEA"/>
        </authorList>
    </citation>
    <scope>NUCLEOTIDE SEQUENCE [LARGE SCALE GENOMIC DNA]</scope>
    <source>
        <strain evidence="1 2">PCC 8005</strain>
    </source>
</reference>
<sequence>MVSPLIWGLPRIQHIAQVQVYRYQVQPLLTLRLINPLTFLFLVQVTLEQLQVLLVLT</sequence>
<dbReference type="Proteomes" id="UP000032946">
    <property type="component" value="Chromosome"/>
</dbReference>
<keyword evidence="2" id="KW-1185">Reference proteome</keyword>
<proteinExistence type="predicted"/>
<dbReference type="AlphaFoldDB" id="A0A9P1KFS6"/>